<dbReference type="EMBL" id="FMYO01000003">
    <property type="protein sequence ID" value="SDC12879.1"/>
    <property type="molecule type" value="Genomic_DNA"/>
</dbReference>
<evidence type="ECO:0000313" key="1">
    <source>
        <dbReference type="EMBL" id="SDC12879.1"/>
    </source>
</evidence>
<organism evidence="1 2">
    <name type="scientific">Acinetobacter kookii</name>
    <dbReference type="NCBI Taxonomy" id="1226327"/>
    <lineage>
        <taxon>Bacteria</taxon>
        <taxon>Pseudomonadati</taxon>
        <taxon>Pseudomonadota</taxon>
        <taxon>Gammaproteobacteria</taxon>
        <taxon>Moraxellales</taxon>
        <taxon>Moraxellaceae</taxon>
        <taxon>Acinetobacter</taxon>
    </lineage>
</organism>
<dbReference type="OrthoDB" id="6707756at2"/>
<proteinExistence type="predicted"/>
<keyword evidence="2" id="KW-1185">Reference proteome</keyword>
<dbReference type="Proteomes" id="UP000243468">
    <property type="component" value="Unassembled WGS sequence"/>
</dbReference>
<name>A0A1G6J2K2_9GAMM</name>
<evidence type="ECO:0000313" key="2">
    <source>
        <dbReference type="Proteomes" id="UP000243468"/>
    </source>
</evidence>
<protein>
    <submittedName>
        <fullName evidence="1">Uncharacterized protein</fullName>
    </submittedName>
</protein>
<sequence>MLNKLAGLFTGSGLLKSSKPSPEQLYLQENNIQFDLEQGYIVDGIVVNQLSERLAYFSNRKLNNFDDLKTLYFTAILINEKIDLEIASQRFVARLGNTEENLLQFKQIIQKLNDYYRNFLREK</sequence>
<accession>A0A1G6J2K2</accession>
<reference evidence="2" key="1">
    <citation type="submission" date="2016-09" db="EMBL/GenBank/DDBJ databases">
        <authorList>
            <person name="Varghese N."/>
            <person name="Submissions S."/>
        </authorList>
    </citation>
    <scope>NUCLEOTIDE SEQUENCE [LARGE SCALE GENOMIC DNA]</scope>
    <source>
        <strain evidence="2">ANC 4667</strain>
    </source>
</reference>
<dbReference type="STRING" id="1226327.SAMN05421732_103198"/>
<gene>
    <name evidence="1" type="ORF">SAMN05421732_103198</name>
</gene>
<dbReference type="AlphaFoldDB" id="A0A1G6J2K2"/>
<dbReference type="RefSeq" id="WP_092819506.1">
    <property type="nucleotide sequence ID" value="NZ_BAABKJ010000004.1"/>
</dbReference>